<protein>
    <submittedName>
        <fullName evidence="2">Uncharacterized protein</fullName>
    </submittedName>
</protein>
<feature type="compositionally biased region" description="Polar residues" evidence="1">
    <location>
        <begin position="60"/>
        <end position="72"/>
    </location>
</feature>
<comment type="caution">
    <text evidence="2">The sequence shown here is derived from an EMBL/GenBank/DDBJ whole genome shotgun (WGS) entry which is preliminary data.</text>
</comment>
<keyword evidence="3" id="KW-1185">Reference proteome</keyword>
<organism evidence="2 3">
    <name type="scientific">Daphnia magna</name>
    <dbReference type="NCBI Taxonomy" id="35525"/>
    <lineage>
        <taxon>Eukaryota</taxon>
        <taxon>Metazoa</taxon>
        <taxon>Ecdysozoa</taxon>
        <taxon>Arthropoda</taxon>
        <taxon>Crustacea</taxon>
        <taxon>Branchiopoda</taxon>
        <taxon>Diplostraca</taxon>
        <taxon>Cladocera</taxon>
        <taxon>Anomopoda</taxon>
        <taxon>Daphniidae</taxon>
        <taxon>Daphnia</taxon>
    </lineage>
</organism>
<sequence length="79" mass="8985">MPRLTKLDPSGRWTNSYAAIDHSHRENASDSIIDRSLSSSDEFETRAEEGKEISFRHWKSQQSENTITSDDVSVTEAEI</sequence>
<dbReference type="EMBL" id="JAOYFB010000004">
    <property type="protein sequence ID" value="KAK4013160.1"/>
    <property type="molecule type" value="Genomic_DNA"/>
</dbReference>
<accession>A0ABQ9ZJQ5</accession>
<name>A0ABQ9ZJQ5_9CRUS</name>
<dbReference type="Proteomes" id="UP001234178">
    <property type="component" value="Unassembled WGS sequence"/>
</dbReference>
<feature type="compositionally biased region" description="Basic and acidic residues" evidence="1">
    <location>
        <begin position="43"/>
        <end position="55"/>
    </location>
</feature>
<evidence type="ECO:0000313" key="2">
    <source>
        <dbReference type="EMBL" id="KAK4013160.1"/>
    </source>
</evidence>
<reference evidence="2 3" key="1">
    <citation type="journal article" date="2023" name="Nucleic Acids Res.">
        <title>The hologenome of Daphnia magna reveals possible DNA methylation and microbiome-mediated evolution of the host genome.</title>
        <authorList>
            <person name="Chaturvedi A."/>
            <person name="Li X."/>
            <person name="Dhandapani V."/>
            <person name="Marshall H."/>
            <person name="Kissane S."/>
            <person name="Cuenca-Cambronero M."/>
            <person name="Asole G."/>
            <person name="Calvet F."/>
            <person name="Ruiz-Romero M."/>
            <person name="Marangio P."/>
            <person name="Guigo R."/>
            <person name="Rago D."/>
            <person name="Mirbahai L."/>
            <person name="Eastwood N."/>
            <person name="Colbourne J.K."/>
            <person name="Zhou J."/>
            <person name="Mallon E."/>
            <person name="Orsini L."/>
        </authorList>
    </citation>
    <scope>NUCLEOTIDE SEQUENCE [LARGE SCALE GENOMIC DNA]</scope>
    <source>
        <strain evidence="2">LRV0_1</strain>
    </source>
</reference>
<feature type="region of interest" description="Disordered" evidence="1">
    <location>
        <begin position="38"/>
        <end position="79"/>
    </location>
</feature>
<evidence type="ECO:0000256" key="1">
    <source>
        <dbReference type="SAM" id="MobiDB-lite"/>
    </source>
</evidence>
<gene>
    <name evidence="2" type="ORF">OUZ56_025394</name>
</gene>
<proteinExistence type="predicted"/>
<evidence type="ECO:0000313" key="3">
    <source>
        <dbReference type="Proteomes" id="UP001234178"/>
    </source>
</evidence>